<dbReference type="InterPro" id="IPR011650">
    <property type="entry name" value="Peptidase_M20_dimer"/>
</dbReference>
<dbReference type="EMBL" id="MN448266">
    <property type="protein sequence ID" value="QFG73671.1"/>
    <property type="molecule type" value="Genomic_DNA"/>
</dbReference>
<dbReference type="Gene3D" id="3.40.630.10">
    <property type="entry name" value="Zn peptidases"/>
    <property type="match status" value="1"/>
</dbReference>
<evidence type="ECO:0000313" key="3">
    <source>
        <dbReference type="EMBL" id="QFG73671.1"/>
    </source>
</evidence>
<name>A0A5J6VJR7_9VIRU</name>
<keyword evidence="1" id="KW-0378">Hydrolase</keyword>
<organism evidence="3">
    <name type="scientific">Megaviridae environmental sample</name>
    <dbReference type="NCBI Taxonomy" id="1737588"/>
    <lineage>
        <taxon>Viruses</taxon>
        <taxon>Varidnaviria</taxon>
        <taxon>Bamfordvirae</taxon>
        <taxon>Nucleocytoviricota</taxon>
        <taxon>Megaviricetes</taxon>
        <taxon>Imitervirales</taxon>
        <taxon>Mimiviridae</taxon>
        <taxon>environmental samples</taxon>
    </lineage>
</organism>
<feature type="domain" description="Peptidase M20 dimerisation" evidence="2">
    <location>
        <begin position="176"/>
        <end position="268"/>
    </location>
</feature>
<dbReference type="PIRSF" id="PIRSF005962">
    <property type="entry name" value="Pept_M20D_amidohydro"/>
    <property type="match status" value="1"/>
</dbReference>
<evidence type="ECO:0000259" key="2">
    <source>
        <dbReference type="Pfam" id="PF07687"/>
    </source>
</evidence>
<dbReference type="FunFam" id="3.30.70.360:FF:000001">
    <property type="entry name" value="N-acetyldiaminopimelate deacetylase"/>
    <property type="match status" value="1"/>
</dbReference>
<dbReference type="InterPro" id="IPR017439">
    <property type="entry name" value="Amidohydrolase"/>
</dbReference>
<proteinExistence type="predicted"/>
<dbReference type="CDD" id="cd03886">
    <property type="entry name" value="M20_Acy1"/>
    <property type="match status" value="1"/>
</dbReference>
<evidence type="ECO:0000256" key="1">
    <source>
        <dbReference type="ARBA" id="ARBA00022801"/>
    </source>
</evidence>
<sequence length="368" mass="40601">MLKEIRRDLHRIPEGSFEEFKTQAYICKKLEQWNLMAKKIARTGVMTEIGESNTCIIVLRSDMDALPIKEETGVEYTSQHEGYQHACGHDGHMAIMLGVAHALSVNPPTDKMVRLIFQPAEEHGSEYYPDGGARLMIEEGVLDNATEIYGLHLWNGLPSTVIGCKVGAIMASSDDIKITIVGKGGHAANPHLCVDATTVASSLINIINTIVSRDVNPQDIAVVTIGCVSSGTTSNAISSNAIILGTVRSYSVETRKYILKRIQEIVNGLAIAFAVSITLETHYEDSPVINSKPQVENVKKAAKRLNLQYKEETTMASEDFGFYLEKIPGCFFFLGSQDGNQLDHHHCKFNFDENVLDVGVKMFLELIK</sequence>
<dbReference type="Pfam" id="PF07687">
    <property type="entry name" value="M20_dimer"/>
    <property type="match status" value="1"/>
</dbReference>
<dbReference type="PANTHER" id="PTHR11014:SF63">
    <property type="entry name" value="METALLOPEPTIDASE, PUTATIVE (AFU_ORTHOLOGUE AFUA_6G09600)-RELATED"/>
    <property type="match status" value="1"/>
</dbReference>
<dbReference type="InterPro" id="IPR036264">
    <property type="entry name" value="Bact_exopeptidase_dim_dom"/>
</dbReference>
<dbReference type="SUPFAM" id="SSF55031">
    <property type="entry name" value="Bacterial exopeptidase dimerisation domain"/>
    <property type="match status" value="1"/>
</dbReference>
<protein>
    <submittedName>
        <fullName evidence="3">Peptidase family M20/M25/M40</fullName>
    </submittedName>
</protein>
<dbReference type="SUPFAM" id="SSF53187">
    <property type="entry name" value="Zn-dependent exopeptidases"/>
    <property type="match status" value="1"/>
</dbReference>
<reference evidence="3" key="1">
    <citation type="journal article" date="2019" name="Philos. Trans. R. Soc. Lond., B, Biol. Sci.">
        <title>Targeted metagenomic recovery of four divergent viruses reveals shared and distinctive characteristics of giant viruses of marine eukaryotes.</title>
        <authorList>
            <person name="Needham D.M."/>
            <person name="Poirier C."/>
            <person name="Hehenberger E."/>
            <person name="Jimenez V."/>
            <person name="Swalwell J.E."/>
            <person name="Santoro A.E."/>
            <person name="Worden A.Z."/>
        </authorList>
    </citation>
    <scope>NUCLEOTIDE SEQUENCE</scope>
    <source>
        <strain evidence="3">OPacV-662</strain>
    </source>
</reference>
<accession>A0A5J6VJR7</accession>
<dbReference type="GO" id="GO:0016787">
    <property type="term" value="F:hydrolase activity"/>
    <property type="evidence" value="ECO:0007669"/>
    <property type="project" value="UniProtKB-KW"/>
</dbReference>
<dbReference type="Gene3D" id="3.30.70.360">
    <property type="match status" value="1"/>
</dbReference>
<dbReference type="PANTHER" id="PTHR11014">
    <property type="entry name" value="PEPTIDASE M20 FAMILY MEMBER"/>
    <property type="match status" value="1"/>
</dbReference>
<dbReference type="InterPro" id="IPR002933">
    <property type="entry name" value="Peptidase_M20"/>
</dbReference>
<dbReference type="NCBIfam" id="TIGR01891">
    <property type="entry name" value="amidohydrolases"/>
    <property type="match status" value="1"/>
</dbReference>
<dbReference type="Pfam" id="PF01546">
    <property type="entry name" value="Peptidase_M20"/>
    <property type="match status" value="1"/>
</dbReference>